<evidence type="ECO:0000256" key="2">
    <source>
        <dbReference type="SAM" id="Phobius"/>
    </source>
</evidence>
<feature type="compositionally biased region" description="Pro residues" evidence="1">
    <location>
        <begin position="44"/>
        <end position="56"/>
    </location>
</feature>
<accession>A0A6J0KB54</accession>
<dbReference type="GeneID" id="108817146"/>
<evidence type="ECO:0000313" key="4">
    <source>
        <dbReference type="RefSeq" id="XP_018445260.2"/>
    </source>
</evidence>
<feature type="region of interest" description="Disordered" evidence="1">
    <location>
        <begin position="41"/>
        <end position="75"/>
    </location>
</feature>
<sequence>MVKMMTTSPSCLRPRPDPPPPLFLCLMQPCSSSVKMLVTALPLPSQPRPPPDPPRPSTFRLKLPPVKPPEPPDPPDASVSLVLLRIFVNFSSSSPQVTQILDYMFNLSRDSSKLSDGAVALVFTGCIFISSEMVFSQILFKPSFYPSAYRRPGSP</sequence>
<keyword evidence="2" id="KW-1133">Transmembrane helix</keyword>
<evidence type="ECO:0000313" key="3">
    <source>
        <dbReference type="Proteomes" id="UP000504610"/>
    </source>
</evidence>
<gene>
    <name evidence="4" type="primary">LOC108817146</name>
</gene>
<organism evidence="3 4">
    <name type="scientific">Raphanus sativus</name>
    <name type="common">Radish</name>
    <name type="synonym">Raphanus raphanistrum var. sativus</name>
    <dbReference type="NCBI Taxonomy" id="3726"/>
    <lineage>
        <taxon>Eukaryota</taxon>
        <taxon>Viridiplantae</taxon>
        <taxon>Streptophyta</taxon>
        <taxon>Embryophyta</taxon>
        <taxon>Tracheophyta</taxon>
        <taxon>Spermatophyta</taxon>
        <taxon>Magnoliopsida</taxon>
        <taxon>eudicotyledons</taxon>
        <taxon>Gunneridae</taxon>
        <taxon>Pentapetalae</taxon>
        <taxon>rosids</taxon>
        <taxon>malvids</taxon>
        <taxon>Brassicales</taxon>
        <taxon>Brassicaceae</taxon>
        <taxon>Brassiceae</taxon>
        <taxon>Raphanus</taxon>
    </lineage>
</organism>
<feature type="compositionally biased region" description="Pro residues" evidence="1">
    <location>
        <begin position="65"/>
        <end position="75"/>
    </location>
</feature>
<reference evidence="3" key="1">
    <citation type="journal article" date="2019" name="Database">
        <title>The radish genome database (RadishGD): an integrated information resource for radish genomics.</title>
        <authorList>
            <person name="Yu H.J."/>
            <person name="Baek S."/>
            <person name="Lee Y.J."/>
            <person name="Cho A."/>
            <person name="Mun J.H."/>
        </authorList>
    </citation>
    <scope>NUCLEOTIDE SEQUENCE [LARGE SCALE GENOMIC DNA]</scope>
    <source>
        <strain evidence="3">cv. WK10039</strain>
    </source>
</reference>
<dbReference type="KEGG" id="rsz:108817146"/>
<keyword evidence="2" id="KW-0472">Membrane</keyword>
<dbReference type="OrthoDB" id="1134307at2759"/>
<dbReference type="RefSeq" id="XP_018445260.2">
    <property type="nucleotide sequence ID" value="XM_018589758.2"/>
</dbReference>
<evidence type="ECO:0000256" key="1">
    <source>
        <dbReference type="SAM" id="MobiDB-lite"/>
    </source>
</evidence>
<keyword evidence="2" id="KW-0812">Transmembrane</keyword>
<proteinExistence type="predicted"/>
<feature type="transmembrane region" description="Helical" evidence="2">
    <location>
        <begin position="118"/>
        <end position="140"/>
    </location>
</feature>
<reference evidence="4" key="2">
    <citation type="submission" date="2025-08" db="UniProtKB">
        <authorList>
            <consortium name="RefSeq"/>
        </authorList>
    </citation>
    <scope>IDENTIFICATION</scope>
    <source>
        <tissue evidence="4">Leaf</tissue>
    </source>
</reference>
<dbReference type="Proteomes" id="UP000504610">
    <property type="component" value="Chromosome 6"/>
</dbReference>
<dbReference type="AlphaFoldDB" id="A0A6J0KB54"/>
<name>A0A6J0KB54_RAPSA</name>
<keyword evidence="3" id="KW-1185">Reference proteome</keyword>
<protein>
    <submittedName>
        <fullName evidence="4">Uncharacterized protein LOC108817146</fullName>
    </submittedName>
</protein>